<feature type="active site" description="Nucleophile" evidence="4">
    <location>
        <position position="307"/>
    </location>
</feature>
<keyword evidence="3 4" id="KW-0326">Glycosidase</keyword>
<sequence>MKKIYTFSIAASAISILLGSMAYAEQFNLSNVGANQTTKDVYNWLGNLKNRCTNQGATGVFAGYSGFSGLQGFELAELDDVYNNSGVYPAIIGTDYQNFFKGSEDTPLTNITQRLSYDANSGLSDYWNSGGLVTISVHWPNPISYTGDEPKTELPTAKFKTLDDTSTYVGSNWKRVLDTVAEGLQELEDSGVTVLFRPLHEMNGGWFWWGSEGSFSDERAQVYKDTWVHMYDYFTKTKGLDNLIWVYSPAASRNDKTHYYPGDAYVDIVGLDAYSNEPANTTATTFALDTGDYTEMLTLNKPFAFSEIGPPSSERYNYDYQKWIDALNDNYPEAIYFMTWTDGWSPDDNANGDKLMTNPWSVNRNNINLDEVNRCSGATLYDFESGTNGWIGSNVDSGPWTVTAWSANGSQSLKANVTFEANKKMTLKLINTLDLTGSRQLKAIVKHASWGDPGSGVTAKLYVKIGSNWQWFEGQATSINGSNGTELLMDLSSIGNLNQIKEVGVQFTSPVGSSGSSSLFIDNVSKQ</sequence>
<evidence type="ECO:0000259" key="6">
    <source>
        <dbReference type="PROSITE" id="PS51764"/>
    </source>
</evidence>
<dbReference type="GO" id="GO:0016787">
    <property type="term" value="F:hydrolase activity"/>
    <property type="evidence" value="ECO:0007669"/>
    <property type="project" value="UniProtKB-KW"/>
</dbReference>
<feature type="signal peptide" evidence="5">
    <location>
        <begin position="1"/>
        <end position="24"/>
    </location>
</feature>
<dbReference type="RefSeq" id="WP_350401382.1">
    <property type="nucleotide sequence ID" value="NZ_JBELOE010000150.1"/>
</dbReference>
<dbReference type="InterPro" id="IPR008979">
    <property type="entry name" value="Galactose-bd-like_sf"/>
</dbReference>
<comment type="caution">
    <text evidence="7">The sequence shown here is derived from an EMBL/GenBank/DDBJ whole genome shotgun (WGS) entry which is preliminary data.</text>
</comment>
<keyword evidence="8" id="KW-1185">Reference proteome</keyword>
<protein>
    <submittedName>
        <fullName evidence="7">Glycosyl hydrolase</fullName>
    </submittedName>
</protein>
<keyword evidence="2 4" id="KW-0378">Hydrolase</keyword>
<evidence type="ECO:0000256" key="4">
    <source>
        <dbReference type="PROSITE-ProRule" id="PRU01100"/>
    </source>
</evidence>
<feature type="chain" id="PRO_5045296675" evidence="5">
    <location>
        <begin position="25"/>
        <end position="527"/>
    </location>
</feature>
<dbReference type="EMBL" id="JBELOE010000150">
    <property type="protein sequence ID" value="MER2491791.1"/>
    <property type="molecule type" value="Genomic_DNA"/>
</dbReference>
<proteinExistence type="inferred from homology"/>
<dbReference type="PRINTS" id="PR00739">
    <property type="entry name" value="GLHYDRLASE26"/>
</dbReference>
<dbReference type="InterPro" id="IPR000805">
    <property type="entry name" value="Glyco_hydro_26"/>
</dbReference>
<accession>A0ABV1RFS5</accession>
<dbReference type="Gene3D" id="3.20.20.80">
    <property type="entry name" value="Glycosidases"/>
    <property type="match status" value="1"/>
</dbReference>
<keyword evidence="5" id="KW-0732">Signal</keyword>
<comment type="similarity">
    <text evidence="1 4">Belongs to the glycosyl hydrolase 26 family.</text>
</comment>
<evidence type="ECO:0000256" key="2">
    <source>
        <dbReference type="ARBA" id="ARBA00022801"/>
    </source>
</evidence>
<dbReference type="InterPro" id="IPR022790">
    <property type="entry name" value="GH26_dom"/>
</dbReference>
<evidence type="ECO:0000256" key="1">
    <source>
        <dbReference type="ARBA" id="ARBA00007754"/>
    </source>
</evidence>
<evidence type="ECO:0000313" key="7">
    <source>
        <dbReference type="EMBL" id="MER2491791.1"/>
    </source>
</evidence>
<name>A0ABV1RFS5_9ALTE</name>
<organism evidence="7 8">
    <name type="scientific">Catenovulum sediminis</name>
    <dbReference type="NCBI Taxonomy" id="1740262"/>
    <lineage>
        <taxon>Bacteria</taxon>
        <taxon>Pseudomonadati</taxon>
        <taxon>Pseudomonadota</taxon>
        <taxon>Gammaproteobacteria</taxon>
        <taxon>Alteromonadales</taxon>
        <taxon>Alteromonadaceae</taxon>
        <taxon>Catenovulum</taxon>
    </lineage>
</organism>
<evidence type="ECO:0000313" key="8">
    <source>
        <dbReference type="Proteomes" id="UP001467690"/>
    </source>
</evidence>
<dbReference type="SUPFAM" id="SSF51445">
    <property type="entry name" value="(Trans)glycosidases"/>
    <property type="match status" value="1"/>
</dbReference>
<evidence type="ECO:0000256" key="5">
    <source>
        <dbReference type="SAM" id="SignalP"/>
    </source>
</evidence>
<feature type="active site" description="Proton donor" evidence="4">
    <location>
        <position position="201"/>
    </location>
</feature>
<dbReference type="SUPFAM" id="SSF49785">
    <property type="entry name" value="Galactose-binding domain-like"/>
    <property type="match status" value="1"/>
</dbReference>
<dbReference type="PANTHER" id="PTHR40079">
    <property type="entry name" value="MANNAN ENDO-1,4-BETA-MANNOSIDASE E-RELATED"/>
    <property type="match status" value="1"/>
</dbReference>
<dbReference type="InterPro" id="IPR049475">
    <property type="entry name" value="Mann_GBD_bact"/>
</dbReference>
<dbReference type="Proteomes" id="UP001467690">
    <property type="component" value="Unassembled WGS sequence"/>
</dbReference>
<dbReference type="PANTHER" id="PTHR40079:SF4">
    <property type="entry name" value="GH26 DOMAIN-CONTAINING PROTEIN-RELATED"/>
    <property type="match status" value="1"/>
</dbReference>
<dbReference type="InterPro" id="IPR017853">
    <property type="entry name" value="GH"/>
</dbReference>
<evidence type="ECO:0000256" key="3">
    <source>
        <dbReference type="ARBA" id="ARBA00023295"/>
    </source>
</evidence>
<reference evidence="7 8" key="1">
    <citation type="submission" date="2024-06" db="EMBL/GenBank/DDBJ databases">
        <authorList>
            <person name="Chen R.Y."/>
        </authorList>
    </citation>
    <scope>NUCLEOTIDE SEQUENCE [LARGE SCALE GENOMIC DNA]</scope>
    <source>
        <strain evidence="7 8">D2</strain>
    </source>
</reference>
<gene>
    <name evidence="7" type="ORF">ABS311_07830</name>
</gene>
<dbReference type="Pfam" id="PF21253">
    <property type="entry name" value="Mann_GBD_bact"/>
    <property type="match status" value="1"/>
</dbReference>
<dbReference type="Gene3D" id="2.60.120.260">
    <property type="entry name" value="Galactose-binding domain-like"/>
    <property type="match status" value="1"/>
</dbReference>
<dbReference type="Pfam" id="PF02156">
    <property type="entry name" value="Glyco_hydro_26"/>
    <property type="match status" value="1"/>
</dbReference>
<feature type="domain" description="GH26" evidence="6">
    <location>
        <begin position="36"/>
        <end position="365"/>
    </location>
</feature>
<dbReference type="PROSITE" id="PS51764">
    <property type="entry name" value="GH26"/>
    <property type="match status" value="1"/>
</dbReference>